<dbReference type="HOGENOM" id="CLU_1903851_0_0_5"/>
<dbReference type="AlphaFoldDB" id="N0B9G4"/>
<dbReference type="KEGG" id="hdt:HYPDE_25178"/>
<evidence type="ECO:0000313" key="3">
    <source>
        <dbReference type="Proteomes" id="UP000005952"/>
    </source>
</evidence>
<organism evidence="2 3">
    <name type="scientific">Hyphomicrobium denitrificans 1NES1</name>
    <dbReference type="NCBI Taxonomy" id="670307"/>
    <lineage>
        <taxon>Bacteria</taxon>
        <taxon>Pseudomonadati</taxon>
        <taxon>Pseudomonadota</taxon>
        <taxon>Alphaproteobacteria</taxon>
        <taxon>Hyphomicrobiales</taxon>
        <taxon>Hyphomicrobiaceae</taxon>
        <taxon>Hyphomicrobium</taxon>
    </lineage>
</organism>
<dbReference type="STRING" id="670307.HYPDE_25178"/>
<dbReference type="Proteomes" id="UP000005952">
    <property type="component" value="Chromosome"/>
</dbReference>
<feature type="compositionally biased region" description="Low complexity" evidence="1">
    <location>
        <begin position="119"/>
        <end position="133"/>
    </location>
</feature>
<dbReference type="EMBL" id="CP005587">
    <property type="protein sequence ID" value="AGK56720.1"/>
    <property type="molecule type" value="Genomic_DNA"/>
</dbReference>
<evidence type="ECO:0000313" key="2">
    <source>
        <dbReference type="EMBL" id="AGK56720.1"/>
    </source>
</evidence>
<name>N0B9G4_9HYPH</name>
<accession>N0B9G4</accession>
<protein>
    <submittedName>
        <fullName evidence="2">Uncharacterized protein</fullName>
    </submittedName>
</protein>
<sequence length="133" mass="14202">MWLGMLSTSKAGSVRCAFSSARRPAGDREASEFIAACVEEPLSLVSARSGGEWPGRACSSSIVLAEIRVEGDRCVPLVLQAHTQPFSHCAPNSAEGGRSQPSFSDFAIGEAFHESGTCSRRSQSASQQRLQRN</sequence>
<reference evidence="2 3" key="1">
    <citation type="journal article" date="2013" name="Genome Announc.">
        <title>Genome sequences for three denitrifying bacterial strains isolated from a uranium- and nitrate-contaminated subsurface environment.</title>
        <authorList>
            <person name="Venkatramanan R."/>
            <person name="Prakash O."/>
            <person name="Woyke T."/>
            <person name="Chain P."/>
            <person name="Goodwin L.A."/>
            <person name="Watson D."/>
            <person name="Brooks S."/>
            <person name="Kostka J.E."/>
            <person name="Green S.J."/>
        </authorList>
    </citation>
    <scope>NUCLEOTIDE SEQUENCE [LARGE SCALE GENOMIC DNA]</scope>
    <source>
        <strain evidence="2 3">1NES1</strain>
    </source>
</reference>
<gene>
    <name evidence="2" type="ORF">HYPDE_25178</name>
</gene>
<feature type="region of interest" description="Disordered" evidence="1">
    <location>
        <begin position="114"/>
        <end position="133"/>
    </location>
</feature>
<evidence type="ECO:0000256" key="1">
    <source>
        <dbReference type="SAM" id="MobiDB-lite"/>
    </source>
</evidence>
<proteinExistence type="predicted"/>
<keyword evidence="3" id="KW-1185">Reference proteome</keyword>